<dbReference type="EMBL" id="VNKQ01000002">
    <property type="protein sequence ID" value="KAG0652517.1"/>
    <property type="molecule type" value="Genomic_DNA"/>
</dbReference>
<dbReference type="Proteomes" id="UP000785200">
    <property type="component" value="Unassembled WGS sequence"/>
</dbReference>
<reference evidence="1" key="1">
    <citation type="submission" date="2019-07" db="EMBL/GenBank/DDBJ databases">
        <title>Hyphodiscus hymeniophilus genome sequencing and assembly.</title>
        <authorList>
            <person name="Kramer G."/>
            <person name="Nodwell J."/>
        </authorList>
    </citation>
    <scope>NUCLEOTIDE SEQUENCE</scope>
    <source>
        <strain evidence="1">ATCC 34498</strain>
    </source>
</reference>
<dbReference type="AlphaFoldDB" id="A0A9P6VQV3"/>
<evidence type="ECO:0000313" key="1">
    <source>
        <dbReference type="EMBL" id="KAG0652517.1"/>
    </source>
</evidence>
<keyword evidence="2" id="KW-1185">Reference proteome</keyword>
<sequence>MSRWELLYPLLMDPYLFRYIKNIKLKLPSSRDDIQRRYDSMRGFSMTGFIGNRKPPRCDVIMSVVPGLVHCLQKFGSLVEHEVTITVEVTKPPDFEPLLPLYDICGKRTTVLFVDPTGHFGLNFRNSWWQWVESWDIAWKDGLIRNERKRDGNFN</sequence>
<proteinExistence type="predicted"/>
<organism evidence="1 2">
    <name type="scientific">Hyphodiscus hymeniophilus</name>
    <dbReference type="NCBI Taxonomy" id="353542"/>
    <lineage>
        <taxon>Eukaryota</taxon>
        <taxon>Fungi</taxon>
        <taxon>Dikarya</taxon>
        <taxon>Ascomycota</taxon>
        <taxon>Pezizomycotina</taxon>
        <taxon>Leotiomycetes</taxon>
        <taxon>Helotiales</taxon>
        <taxon>Hyphodiscaceae</taxon>
        <taxon>Hyphodiscus</taxon>
    </lineage>
</organism>
<gene>
    <name evidence="1" type="ORF">D0Z07_0633</name>
</gene>
<accession>A0A9P6VQV3</accession>
<dbReference type="OrthoDB" id="3465583at2759"/>
<protein>
    <submittedName>
        <fullName evidence="1">Uncharacterized protein</fullName>
    </submittedName>
</protein>
<comment type="caution">
    <text evidence="1">The sequence shown here is derived from an EMBL/GenBank/DDBJ whole genome shotgun (WGS) entry which is preliminary data.</text>
</comment>
<evidence type="ECO:0000313" key="2">
    <source>
        <dbReference type="Proteomes" id="UP000785200"/>
    </source>
</evidence>
<name>A0A9P6VQV3_9HELO</name>